<evidence type="ECO:0000256" key="1">
    <source>
        <dbReference type="ARBA" id="ARBA00003257"/>
    </source>
</evidence>
<evidence type="ECO:0000256" key="10">
    <source>
        <dbReference type="ARBA" id="ARBA00022967"/>
    </source>
</evidence>
<comment type="subcellular location">
    <subcellularLocation>
        <location evidence="2 18">Mitochondrion inner membrane</location>
        <topology evidence="2 18">Multi-pass membrane protein</topology>
    </subcellularLocation>
</comment>
<dbReference type="PANTHER" id="PTHR46552">
    <property type="entry name" value="NADH-UBIQUINONE OXIDOREDUCTASE CHAIN 2"/>
    <property type="match status" value="1"/>
</dbReference>
<dbReference type="Pfam" id="PF00361">
    <property type="entry name" value="Proton_antipo_M"/>
    <property type="match status" value="1"/>
</dbReference>
<evidence type="ECO:0000256" key="7">
    <source>
        <dbReference type="ARBA" id="ARBA00022660"/>
    </source>
</evidence>
<dbReference type="EC" id="7.1.1.2" evidence="4 18"/>
<dbReference type="PRINTS" id="PR01436">
    <property type="entry name" value="NADHDHGNASE2"/>
</dbReference>
<evidence type="ECO:0000256" key="16">
    <source>
        <dbReference type="ARBA" id="ARBA00023136"/>
    </source>
</evidence>
<feature type="transmembrane region" description="Helical" evidence="18">
    <location>
        <begin position="254"/>
        <end position="275"/>
    </location>
</feature>
<keyword evidence="16 18" id="KW-0472">Membrane</keyword>
<evidence type="ECO:0000256" key="6">
    <source>
        <dbReference type="ARBA" id="ARBA00022448"/>
    </source>
</evidence>
<keyword evidence="11 18" id="KW-0249">Electron transport</keyword>
<comment type="similarity">
    <text evidence="3 18">Belongs to the complex I subunit 2 family.</text>
</comment>
<dbReference type="EMBL" id="KU896784">
    <property type="protein sequence ID" value="ARB50131.1"/>
    <property type="molecule type" value="Genomic_DNA"/>
</dbReference>
<dbReference type="InterPro" id="IPR001750">
    <property type="entry name" value="ND/Mrp_TM"/>
</dbReference>
<evidence type="ECO:0000256" key="8">
    <source>
        <dbReference type="ARBA" id="ARBA00022692"/>
    </source>
</evidence>
<keyword evidence="12 18" id="KW-1133">Transmembrane helix</keyword>
<dbReference type="GO" id="GO:0006120">
    <property type="term" value="P:mitochondrial electron transport, NADH to ubiquinone"/>
    <property type="evidence" value="ECO:0007669"/>
    <property type="project" value="InterPro"/>
</dbReference>
<dbReference type="GO" id="GO:0008137">
    <property type="term" value="F:NADH dehydrogenase (ubiquinone) activity"/>
    <property type="evidence" value="ECO:0007669"/>
    <property type="project" value="UniProtKB-EC"/>
</dbReference>
<keyword evidence="6" id="KW-0813">Transport</keyword>
<reference evidence="20" key="2">
    <citation type="journal article" date="2018" name="Mol. Phylogenet. Evol.">
        <title>Compositional heterogeneity in true bug mitochondrial phylogenomics.</title>
        <authorList>
            <person name="Liu Y."/>
            <person name="Song F."/>
            <person name="Jiang P."/>
            <person name="Wilson J.J."/>
            <person name="Cai W."/>
            <person name="Li H."/>
        </authorList>
    </citation>
    <scope>NUCLEOTIDE SEQUENCE</scope>
</reference>
<evidence type="ECO:0000256" key="12">
    <source>
        <dbReference type="ARBA" id="ARBA00022989"/>
    </source>
</evidence>
<evidence type="ECO:0000313" key="20">
    <source>
        <dbReference type="EMBL" id="ARB50131.1"/>
    </source>
</evidence>
<evidence type="ECO:0000256" key="13">
    <source>
        <dbReference type="ARBA" id="ARBA00023027"/>
    </source>
</evidence>
<dbReference type="InterPro" id="IPR050175">
    <property type="entry name" value="Complex_I_Subunit_2"/>
</dbReference>
<feature type="transmembrane region" description="Helical" evidence="18">
    <location>
        <begin position="296"/>
        <end position="313"/>
    </location>
</feature>
<evidence type="ECO:0000256" key="3">
    <source>
        <dbReference type="ARBA" id="ARBA00007012"/>
    </source>
</evidence>
<keyword evidence="14 18" id="KW-0830">Ubiquinone</keyword>
<name>A0A343BT66_9HEMI</name>
<gene>
    <name evidence="20" type="primary">ND2</name>
</gene>
<keyword evidence="15 18" id="KW-0496">Mitochondrion</keyword>
<evidence type="ECO:0000256" key="15">
    <source>
        <dbReference type="ARBA" id="ARBA00023128"/>
    </source>
</evidence>
<comment type="catalytic activity">
    <reaction evidence="17 18">
        <text>a ubiquinone + NADH + 5 H(+)(in) = a ubiquinol + NAD(+) + 4 H(+)(out)</text>
        <dbReference type="Rhea" id="RHEA:29091"/>
        <dbReference type="Rhea" id="RHEA-COMP:9565"/>
        <dbReference type="Rhea" id="RHEA-COMP:9566"/>
        <dbReference type="ChEBI" id="CHEBI:15378"/>
        <dbReference type="ChEBI" id="CHEBI:16389"/>
        <dbReference type="ChEBI" id="CHEBI:17976"/>
        <dbReference type="ChEBI" id="CHEBI:57540"/>
        <dbReference type="ChEBI" id="CHEBI:57945"/>
        <dbReference type="EC" id="7.1.1.2"/>
    </reaction>
</comment>
<feature type="transmembrane region" description="Helical" evidence="18">
    <location>
        <begin position="184"/>
        <end position="201"/>
    </location>
</feature>
<evidence type="ECO:0000256" key="9">
    <source>
        <dbReference type="ARBA" id="ARBA00022792"/>
    </source>
</evidence>
<dbReference type="InterPro" id="IPR003917">
    <property type="entry name" value="NADH_UbQ_OxRdtase_chain2"/>
</dbReference>
<keyword evidence="13 18" id="KW-0520">NAD</keyword>
<feature type="domain" description="NADH:quinone oxidoreductase/Mrp antiporter transmembrane" evidence="19">
    <location>
        <begin position="13"/>
        <end position="268"/>
    </location>
</feature>
<keyword evidence="10 18" id="KW-1278">Translocase</keyword>
<organism evidence="20">
    <name type="scientific">Eteoneus sigillatus</name>
    <dbReference type="NCBI Taxonomy" id="1964414"/>
    <lineage>
        <taxon>Eukaryota</taxon>
        <taxon>Metazoa</taxon>
        <taxon>Ecdysozoa</taxon>
        <taxon>Arthropoda</taxon>
        <taxon>Hexapoda</taxon>
        <taxon>Insecta</taxon>
        <taxon>Pterygota</taxon>
        <taxon>Neoptera</taxon>
        <taxon>Paraneoptera</taxon>
        <taxon>Hemiptera</taxon>
        <taxon>Heteroptera</taxon>
        <taxon>Panheteroptera</taxon>
        <taxon>Cimicomorpha</taxon>
        <taxon>Tingidae</taxon>
        <taxon>Eteoneus</taxon>
    </lineage>
</organism>
<evidence type="ECO:0000256" key="11">
    <source>
        <dbReference type="ARBA" id="ARBA00022982"/>
    </source>
</evidence>
<evidence type="ECO:0000256" key="18">
    <source>
        <dbReference type="RuleBase" id="RU003403"/>
    </source>
</evidence>
<keyword evidence="7 18" id="KW-0679">Respiratory chain</keyword>
<dbReference type="GO" id="GO:0005743">
    <property type="term" value="C:mitochondrial inner membrane"/>
    <property type="evidence" value="ECO:0007669"/>
    <property type="project" value="UniProtKB-SubCell"/>
</dbReference>
<reference evidence="20" key="1">
    <citation type="submission" date="2016-03" db="EMBL/GenBank/DDBJ databases">
        <authorList>
            <person name="Sun W.-S."/>
            <person name="Lee J.-W."/>
        </authorList>
    </citation>
    <scope>NUCLEOTIDE SEQUENCE</scope>
</reference>
<accession>A0A343BT66</accession>
<evidence type="ECO:0000259" key="19">
    <source>
        <dbReference type="Pfam" id="PF00361"/>
    </source>
</evidence>
<evidence type="ECO:0000256" key="2">
    <source>
        <dbReference type="ARBA" id="ARBA00004448"/>
    </source>
</evidence>
<keyword evidence="9 18" id="KW-0999">Mitochondrion inner membrane</keyword>
<geneLocation type="mitochondrion" evidence="20"/>
<evidence type="ECO:0000256" key="17">
    <source>
        <dbReference type="ARBA" id="ARBA00049551"/>
    </source>
</evidence>
<evidence type="ECO:0000256" key="4">
    <source>
        <dbReference type="ARBA" id="ARBA00012944"/>
    </source>
</evidence>
<dbReference type="PANTHER" id="PTHR46552:SF1">
    <property type="entry name" value="NADH-UBIQUINONE OXIDOREDUCTASE CHAIN 2"/>
    <property type="match status" value="1"/>
</dbReference>
<proteinExistence type="inferred from homology"/>
<comment type="function">
    <text evidence="18">Core subunit of the mitochondrial membrane respiratory chain NADH dehydrogenase (Complex I) which catalyzes electron transfer from NADH through the respiratory chain, using ubiquinone as an electron acceptor. Essential for the catalytic activity and assembly of complex I.</text>
</comment>
<keyword evidence="8 18" id="KW-0812">Transmembrane</keyword>
<feature type="transmembrane region" description="Helical" evidence="18">
    <location>
        <begin position="222"/>
        <end position="242"/>
    </location>
</feature>
<evidence type="ECO:0000256" key="14">
    <source>
        <dbReference type="ARBA" id="ARBA00023075"/>
    </source>
</evidence>
<comment type="function">
    <text evidence="1">Core subunit of the mitochondrial membrane respiratory chain NADH dehydrogenase (Complex I) that is believed to belong to the minimal assembly required for catalysis. Complex I functions in the transfer of electrons from NADH to the respiratory chain. The immediate electron acceptor for the enzyme is believed to be ubiquinone.</text>
</comment>
<evidence type="ECO:0000256" key="5">
    <source>
        <dbReference type="ARBA" id="ARBA00021008"/>
    </source>
</evidence>
<dbReference type="AlphaFoldDB" id="A0A343BT66"/>
<sequence length="314" mass="37137">MIMFMSTIMMLSSMKWLMMWITMEINLLMTIPFIFESKNKESSEKIMIYFLTQTMASILFIMMIVSKYMFVNEFISKMIMSMSMMIKLGVPPFHMWMPEMVNKMNWMTTLIMITLQKINPMVVIMHLMDKNLMFPSILILASSIGSISGINQLSLNKIMAFSSINHMSWMMMCNMINSQMWMKYFMMYTIINVTICVMFHLNKTYYINQVNMNNSMTMKMSMLLMMLNLGGMPPLPGFMLKWMTMEMTMNSNLLFMMLTIMVLSSMITLLFYMRIMYFSMVLQSYTMKFMIVKSKNITLLMFLMNLITPLMVLI</sequence>
<protein>
    <recommendedName>
        <fullName evidence="5 18">NADH-ubiquinone oxidoreductase chain 2</fullName>
        <ecNumber evidence="4 18">7.1.1.2</ecNumber>
    </recommendedName>
</protein>